<dbReference type="AlphaFoldDB" id="A0A656HIP6"/>
<evidence type="ECO:0008006" key="3">
    <source>
        <dbReference type="Google" id="ProtNLM"/>
    </source>
</evidence>
<gene>
    <name evidence="1" type="ORF">Thini_2723</name>
</gene>
<name>A0A656HIP6_THINJ</name>
<proteinExistence type="predicted"/>
<accession>A0A656HIP6</accession>
<dbReference type="EMBL" id="JH651384">
    <property type="protein sequence ID" value="EIJ35260.1"/>
    <property type="molecule type" value="Genomic_DNA"/>
</dbReference>
<sequence>MSETPATPTITIDGKAYELSNLSDAAKSHISSVRLVDQKIAEAQQTIAVLQTARNAYMSALQQALPDAA</sequence>
<dbReference type="OrthoDB" id="5739715at2"/>
<dbReference type="InterPro" id="IPR045615">
    <property type="entry name" value="DUF6447"/>
</dbReference>
<dbReference type="Proteomes" id="UP000005317">
    <property type="component" value="Unassembled WGS sequence"/>
</dbReference>
<dbReference type="Pfam" id="PF20045">
    <property type="entry name" value="DUF6447"/>
    <property type="match status" value="1"/>
</dbReference>
<reference evidence="2" key="1">
    <citation type="journal article" date="2011" name="Stand. Genomic Sci.">
        <title>Genome sequence of the filamentous, gliding Thiothrix nivea neotype strain (JP2(T)).</title>
        <authorList>
            <person name="Lapidus A."/>
            <person name="Nolan M."/>
            <person name="Lucas S."/>
            <person name="Glavina Del Rio T."/>
            <person name="Tice H."/>
            <person name="Cheng J.F."/>
            <person name="Tapia R."/>
            <person name="Han C."/>
            <person name="Goodwin L."/>
            <person name="Pitluck S."/>
            <person name="Liolios K."/>
            <person name="Pagani I."/>
            <person name="Ivanova N."/>
            <person name="Huntemann M."/>
            <person name="Mavromatis K."/>
            <person name="Mikhailova N."/>
            <person name="Pati A."/>
            <person name="Chen A."/>
            <person name="Palaniappan K."/>
            <person name="Land M."/>
            <person name="Brambilla E.M."/>
            <person name="Rohde M."/>
            <person name="Abt B."/>
            <person name="Verbarg S."/>
            <person name="Goker M."/>
            <person name="Bristow J."/>
            <person name="Eisen J.A."/>
            <person name="Markowitz V."/>
            <person name="Hugenholtz P."/>
            <person name="Kyrpides N.C."/>
            <person name="Klenk H.P."/>
            <person name="Woyke T."/>
        </authorList>
    </citation>
    <scope>NUCLEOTIDE SEQUENCE [LARGE SCALE GENOMIC DNA]</scope>
    <source>
        <strain evidence="2">ATCC 35100 / DSM 5205 / JP2</strain>
    </source>
</reference>
<evidence type="ECO:0000313" key="1">
    <source>
        <dbReference type="EMBL" id="EIJ35260.1"/>
    </source>
</evidence>
<keyword evidence="2" id="KW-1185">Reference proteome</keyword>
<protein>
    <recommendedName>
        <fullName evidence="3">Cell division protein ZapA</fullName>
    </recommendedName>
</protein>
<organism evidence="1 2">
    <name type="scientific">Thiothrix nivea (strain ATCC 35100 / DSM 5205 / JP2)</name>
    <dbReference type="NCBI Taxonomy" id="870187"/>
    <lineage>
        <taxon>Bacteria</taxon>
        <taxon>Pseudomonadati</taxon>
        <taxon>Pseudomonadota</taxon>
        <taxon>Gammaproteobacteria</taxon>
        <taxon>Thiotrichales</taxon>
        <taxon>Thiotrichaceae</taxon>
        <taxon>Thiothrix</taxon>
    </lineage>
</organism>
<dbReference type="RefSeq" id="WP_002709169.1">
    <property type="nucleotide sequence ID" value="NZ_JH651384.1"/>
</dbReference>
<evidence type="ECO:0000313" key="2">
    <source>
        <dbReference type="Proteomes" id="UP000005317"/>
    </source>
</evidence>